<feature type="domain" description="Trs120/TRAPPC9 TPR region" evidence="5">
    <location>
        <begin position="352"/>
        <end position="592"/>
    </location>
</feature>
<dbReference type="Proteomes" id="UP000186594">
    <property type="component" value="Unassembled WGS sequence"/>
</dbReference>
<dbReference type="Pfam" id="PF08626">
    <property type="entry name" value="TRAPPC9-Trs120"/>
    <property type="match status" value="1"/>
</dbReference>
<proteinExistence type="predicted"/>
<evidence type="ECO:0000256" key="2">
    <source>
        <dbReference type="ARBA" id="ARBA00023034"/>
    </source>
</evidence>
<dbReference type="EMBL" id="LXFE01002845">
    <property type="protein sequence ID" value="OLL22752.1"/>
    <property type="molecule type" value="Genomic_DNA"/>
</dbReference>
<evidence type="ECO:0000256" key="3">
    <source>
        <dbReference type="SAM" id="MobiDB-lite"/>
    </source>
</evidence>
<evidence type="ECO:0000259" key="5">
    <source>
        <dbReference type="Pfam" id="PF26251"/>
    </source>
</evidence>
<name>A0A1U7LJM6_NEOID</name>
<dbReference type="PANTHER" id="PTHR21512">
    <property type="entry name" value="TRAFFICKING PROTEIN PARTICLE COMPLEX SUBUNIT 9"/>
    <property type="match status" value="1"/>
</dbReference>
<dbReference type="OrthoDB" id="27962at2759"/>
<dbReference type="AlphaFoldDB" id="A0A1U7LJM6"/>
<dbReference type="PANTHER" id="PTHR21512:SF5">
    <property type="entry name" value="TRAFFICKING PROTEIN PARTICLE COMPLEX SUBUNIT 9"/>
    <property type="match status" value="1"/>
</dbReference>
<protein>
    <submittedName>
        <fullName evidence="6">Transport protein particle subunit trs120</fullName>
    </submittedName>
</protein>
<sequence length="652" mass="72789">MFSGAPRLHMTTTSPIINGHSFCSPSRVKLLPIPICRIKKSRFSSFVGRLELARIVKLGDVTPDSRPDKARFNPQSFPAGQVVYDFVDSIRDELSYLEDFQIYRRVFVIAGIADGKELPTIEDLQDSLIKMNALYPRALIQRIFVFEATEELISPIPDIVCILPSRSSQLSVMRTVMSDVTSTLLSEFSLLGQTVQSLPTLDSPNVLFDPADQALQKRSSATGSVDKGHSRTFSQTVHGNQNMSDTFKKRGKGRVTKTSGDLYLLAGRTADALKEYAEAANFAKHSNDYLWHGAALEGLAICLVVLAYLQIDVPIPVIAFHKPLSNDQTSNSKSLPQSQWDTPSPPLITPQLHDLIPQIYETIFYLYDRSHTQENDTIPLSCSIESHLRLISLYCVEYQTGGWTGEALKAAVLGTLISEVSPRNIPPRVQIANLLAKTHQNITTDLDLSDRIRYLSILASSYSQISFYRRRSLIIRQIVLNLIPGFIQSRIVGAADRGVHPASNEITLHSFPQNFNTLLEEMCSVYTSDPYPDFGWPSLKSLILKDCIAICEALPNYEGAVDFSMRFLGCASNPADQLKFMGNIPKLLSVSKGAGKRIYWDGGVLISVNAQLANMDNMPTLRRREELVKDKDLFIFNPHRNTIRKDRDMPAC</sequence>
<accession>A0A1U7LJM6</accession>
<dbReference type="InterPro" id="IPR058564">
    <property type="entry name" value="TPR_TRAPPC9_Trs120"/>
</dbReference>
<dbReference type="InterPro" id="IPR058563">
    <property type="entry name" value="Trs120_TRAPPC9_N"/>
</dbReference>
<feature type="region of interest" description="Disordered" evidence="3">
    <location>
        <begin position="219"/>
        <end position="253"/>
    </location>
</feature>
<evidence type="ECO:0000313" key="7">
    <source>
        <dbReference type="Proteomes" id="UP000186594"/>
    </source>
</evidence>
<evidence type="ECO:0000313" key="6">
    <source>
        <dbReference type="EMBL" id="OLL22752.1"/>
    </source>
</evidence>
<reference evidence="6 7" key="1">
    <citation type="submission" date="2016-04" db="EMBL/GenBank/DDBJ databases">
        <title>Evolutionary innovation and constraint leading to complex multicellularity in the Ascomycota.</title>
        <authorList>
            <person name="Cisse O."/>
            <person name="Nguyen A."/>
            <person name="Hewitt D.A."/>
            <person name="Jedd G."/>
            <person name="Stajich J.E."/>
        </authorList>
    </citation>
    <scope>NUCLEOTIDE SEQUENCE [LARGE SCALE GENOMIC DNA]</scope>
    <source>
        <strain evidence="6 7">DAH-3</strain>
    </source>
</reference>
<feature type="compositionally biased region" description="Polar residues" evidence="3">
    <location>
        <begin position="231"/>
        <end position="245"/>
    </location>
</feature>
<keyword evidence="7" id="KW-1185">Reference proteome</keyword>
<evidence type="ECO:0000259" key="4">
    <source>
        <dbReference type="Pfam" id="PF08626"/>
    </source>
</evidence>
<dbReference type="Pfam" id="PF26251">
    <property type="entry name" value="TPR_TRAPPC9-Trs120"/>
    <property type="match status" value="1"/>
</dbReference>
<comment type="caution">
    <text evidence="6">The sequence shown here is derived from an EMBL/GenBank/DDBJ whole genome shotgun (WGS) entry which is preliminary data.</text>
</comment>
<evidence type="ECO:0000256" key="1">
    <source>
        <dbReference type="ARBA" id="ARBA00004555"/>
    </source>
</evidence>
<comment type="subcellular location">
    <subcellularLocation>
        <location evidence="1">Golgi apparatus</location>
    </subcellularLocation>
</comment>
<keyword evidence="2" id="KW-0333">Golgi apparatus</keyword>
<dbReference type="STRING" id="1198029.A0A1U7LJM6"/>
<dbReference type="GO" id="GO:0005802">
    <property type="term" value="C:trans-Golgi network"/>
    <property type="evidence" value="ECO:0007669"/>
    <property type="project" value="TreeGrafter"/>
</dbReference>
<organism evidence="6 7">
    <name type="scientific">Neolecta irregularis (strain DAH-3)</name>
    <dbReference type="NCBI Taxonomy" id="1198029"/>
    <lineage>
        <taxon>Eukaryota</taxon>
        <taxon>Fungi</taxon>
        <taxon>Dikarya</taxon>
        <taxon>Ascomycota</taxon>
        <taxon>Taphrinomycotina</taxon>
        <taxon>Neolectales</taxon>
        <taxon>Neolectaceae</taxon>
        <taxon>Neolecta</taxon>
    </lineage>
</organism>
<dbReference type="InterPro" id="IPR013935">
    <property type="entry name" value="Trs120_TRAPPC9"/>
</dbReference>
<gene>
    <name evidence="6" type="ORF">NEOLI_004658</name>
</gene>
<feature type="domain" description="Trs120/TRAPPC9 N-terminal" evidence="4">
    <location>
        <begin position="20"/>
        <end position="316"/>
    </location>
</feature>